<dbReference type="GeneID" id="303293343"/>
<sequence>MDTTKHDINTLFKQLGLASSESEIDTFIAAHSLPDTTLLQDAPFWDQAQRHFIAESLAEDGDWSEVIDELDVRLRQQ</sequence>
<dbReference type="EMBL" id="DRGM01000178">
    <property type="protein sequence ID" value="HEA18222.1"/>
    <property type="molecule type" value="Genomic_DNA"/>
</dbReference>
<dbReference type="InterPro" id="IPR038086">
    <property type="entry name" value="DUF2789_sf"/>
</dbReference>
<accession>A0A7V1D1I7</accession>
<dbReference type="InterPro" id="IPR021250">
    <property type="entry name" value="DUF2789"/>
</dbReference>
<name>A0A7V1D1I7_9GAMM</name>
<organism evidence="1">
    <name type="scientific">Pseudoalteromonas prydzensis</name>
    <dbReference type="NCBI Taxonomy" id="182141"/>
    <lineage>
        <taxon>Bacteria</taxon>
        <taxon>Pseudomonadati</taxon>
        <taxon>Pseudomonadota</taxon>
        <taxon>Gammaproteobacteria</taxon>
        <taxon>Alteromonadales</taxon>
        <taxon>Pseudoalteromonadaceae</taxon>
        <taxon>Pseudoalteromonas</taxon>
    </lineage>
</organism>
<reference evidence="1" key="1">
    <citation type="journal article" date="2020" name="mSystems">
        <title>Genome- and Community-Level Interaction Insights into Carbon Utilization and Element Cycling Functions of Hydrothermarchaeota in Hydrothermal Sediment.</title>
        <authorList>
            <person name="Zhou Z."/>
            <person name="Liu Y."/>
            <person name="Xu W."/>
            <person name="Pan J."/>
            <person name="Luo Z.H."/>
            <person name="Li M."/>
        </authorList>
    </citation>
    <scope>NUCLEOTIDE SEQUENCE [LARGE SCALE GENOMIC DNA]</scope>
    <source>
        <strain evidence="1">HyVt-346</strain>
    </source>
</reference>
<proteinExistence type="predicted"/>
<dbReference type="Pfam" id="PF10982">
    <property type="entry name" value="DUF2789"/>
    <property type="match status" value="1"/>
</dbReference>
<evidence type="ECO:0000313" key="1">
    <source>
        <dbReference type="EMBL" id="HEA18222.1"/>
    </source>
</evidence>
<protein>
    <submittedName>
        <fullName evidence="1">DUF2789 domain-containing protein</fullName>
    </submittedName>
</protein>
<dbReference type="AlphaFoldDB" id="A0A7V1D1I7"/>
<dbReference type="Proteomes" id="UP000886188">
    <property type="component" value="Unassembled WGS sequence"/>
</dbReference>
<comment type="caution">
    <text evidence="1">The sequence shown here is derived from an EMBL/GenBank/DDBJ whole genome shotgun (WGS) entry which is preliminary data.</text>
</comment>
<dbReference type="Gene3D" id="1.10.10.1130">
    <property type="entry name" value="Uncharacterised protein PF10982, DUF2789"/>
    <property type="match status" value="1"/>
</dbReference>
<gene>
    <name evidence="1" type="ORF">ENH88_17610</name>
</gene>
<dbReference type="RefSeq" id="WP_064668351.1">
    <property type="nucleotide sequence ID" value="NZ_BDDT01000017.1"/>
</dbReference>
<dbReference type="OrthoDB" id="5828847at2"/>